<proteinExistence type="predicted"/>
<keyword evidence="2" id="KW-1185">Reference proteome</keyword>
<evidence type="ECO:0000313" key="1">
    <source>
        <dbReference type="EMBL" id="KAK1544324.1"/>
    </source>
</evidence>
<dbReference type="RefSeq" id="XP_060353443.1">
    <property type="nucleotide sequence ID" value="XM_060489237.1"/>
</dbReference>
<sequence length="173" mass="19255">MDTIVRVRGVRSNVQRVTHRFAREPRLRRGQRGTCACLMVLSWSMFGGAAAWQSRHPLTSLDSLKDLVDCGLYLLPPTASFITYLLPEPPAAPGWRKHGVVHCLPAKLEVKPLGCGILPSVLRECDPRREHPAGNRRAMSNQAEIALSWSRTRRACPTKNLAGVEGRIARVTR</sequence>
<reference evidence="1 2" key="1">
    <citation type="submission" date="2016-10" db="EMBL/GenBank/DDBJ databases">
        <title>The genome sequence of Colletotrichum fioriniae PJ7.</title>
        <authorList>
            <person name="Baroncelli R."/>
        </authorList>
    </citation>
    <scope>NUCLEOTIDE SEQUENCE [LARGE SCALE GENOMIC DNA]</scope>
    <source>
        <strain evidence="1 2">IMI 384185</strain>
    </source>
</reference>
<dbReference type="Proteomes" id="UP001241169">
    <property type="component" value="Unassembled WGS sequence"/>
</dbReference>
<dbReference type="EMBL" id="MOPA01000003">
    <property type="protein sequence ID" value="KAK1544324.1"/>
    <property type="molecule type" value="Genomic_DNA"/>
</dbReference>
<name>A0ABQ9SXT3_9PEZI</name>
<comment type="caution">
    <text evidence="1">The sequence shown here is derived from an EMBL/GenBank/DDBJ whole genome shotgun (WGS) entry which is preliminary data.</text>
</comment>
<dbReference type="GeneID" id="85373136"/>
<accession>A0ABQ9SXT3</accession>
<gene>
    <name evidence="1" type="ORF">CPAR01_04957</name>
</gene>
<evidence type="ECO:0000313" key="2">
    <source>
        <dbReference type="Proteomes" id="UP001241169"/>
    </source>
</evidence>
<organism evidence="1 2">
    <name type="scientific">Colletotrichum paranaense</name>
    <dbReference type="NCBI Taxonomy" id="1914294"/>
    <lineage>
        <taxon>Eukaryota</taxon>
        <taxon>Fungi</taxon>
        <taxon>Dikarya</taxon>
        <taxon>Ascomycota</taxon>
        <taxon>Pezizomycotina</taxon>
        <taxon>Sordariomycetes</taxon>
        <taxon>Hypocreomycetidae</taxon>
        <taxon>Glomerellales</taxon>
        <taxon>Glomerellaceae</taxon>
        <taxon>Colletotrichum</taxon>
        <taxon>Colletotrichum acutatum species complex</taxon>
    </lineage>
</organism>
<protein>
    <submittedName>
        <fullName evidence="1">Uncharacterized protein</fullName>
    </submittedName>
</protein>